<evidence type="ECO:0000313" key="2">
    <source>
        <dbReference type="Proteomes" id="UP000663834"/>
    </source>
</evidence>
<dbReference type="Proteomes" id="UP000663834">
    <property type="component" value="Unassembled WGS sequence"/>
</dbReference>
<sequence>MTVSLHNDDELGDAIYSPPSSTVIQSHLPAI</sequence>
<comment type="caution">
    <text evidence="1">The sequence shown here is derived from an EMBL/GenBank/DDBJ whole genome shotgun (WGS) entry which is preliminary data.</text>
</comment>
<feature type="non-terminal residue" evidence="1">
    <location>
        <position position="31"/>
    </location>
</feature>
<accession>A0A815Q8C4</accession>
<feature type="non-terminal residue" evidence="1">
    <location>
        <position position="1"/>
    </location>
</feature>
<gene>
    <name evidence="1" type="ORF">KQP761_LOCUS12482</name>
</gene>
<proteinExistence type="predicted"/>
<name>A0A815Q8C4_9BILA</name>
<evidence type="ECO:0000313" key="1">
    <source>
        <dbReference type="EMBL" id="CAF1460329.1"/>
    </source>
</evidence>
<organism evidence="1 2">
    <name type="scientific">Rotaria magnacalcarata</name>
    <dbReference type="NCBI Taxonomy" id="392030"/>
    <lineage>
        <taxon>Eukaryota</taxon>
        <taxon>Metazoa</taxon>
        <taxon>Spiralia</taxon>
        <taxon>Gnathifera</taxon>
        <taxon>Rotifera</taxon>
        <taxon>Eurotatoria</taxon>
        <taxon>Bdelloidea</taxon>
        <taxon>Philodinida</taxon>
        <taxon>Philodinidae</taxon>
        <taxon>Rotaria</taxon>
    </lineage>
</organism>
<dbReference type="AlphaFoldDB" id="A0A815Q8C4"/>
<dbReference type="EMBL" id="CAJNOW010005729">
    <property type="protein sequence ID" value="CAF1460329.1"/>
    <property type="molecule type" value="Genomic_DNA"/>
</dbReference>
<reference evidence="1" key="1">
    <citation type="submission" date="2021-02" db="EMBL/GenBank/DDBJ databases">
        <authorList>
            <person name="Nowell W R."/>
        </authorList>
    </citation>
    <scope>NUCLEOTIDE SEQUENCE</scope>
</reference>
<protein>
    <submittedName>
        <fullName evidence="1">Uncharacterized protein</fullName>
    </submittedName>
</protein>